<sequence length="360" mass="41350">MANETIVQETRDSRTMIVECCCLKDFQKHKPPSFNGGKVDPIVADNWLEAIETTLYYMNCLLEYQVHCGTYMMKGKVHFWWKSAQRIIAHKKSFITRCQFKEAYLRKYYPVTAKCSSTHPFISEEFVELAHLEMEPFEITLSTLVSGQFYLQGSHFQEVITALKARKIIRGASAFLASVTLGNSNEQTVSSVHIFRDFVDVCPKDLPGLSPVKEVDFKIDLEPGTAPISKAPYKMAPAELKELKEQLQELLNKGFIRPCVPPWGAPVLFVKKNDGSLRLCIDNREMNKVTIKNKYPLSRIDDLFDQLQEATAFSKIDLRSRYHKLRIREDIPKTSFNSRYGHYEFLVMSFGLTSTPVVFM</sequence>
<dbReference type="InterPro" id="IPR043502">
    <property type="entry name" value="DNA/RNA_pol_sf"/>
</dbReference>
<dbReference type="RefSeq" id="XP_022926224.1">
    <property type="nucleotide sequence ID" value="XM_023070456.1"/>
</dbReference>
<dbReference type="InterPro" id="IPR000477">
    <property type="entry name" value="RT_dom"/>
</dbReference>
<dbReference type="CDD" id="cd01647">
    <property type="entry name" value="RT_LTR"/>
    <property type="match status" value="1"/>
</dbReference>
<dbReference type="AlphaFoldDB" id="A0A6J1EEJ1"/>
<dbReference type="Proteomes" id="UP000504609">
    <property type="component" value="Unplaced"/>
</dbReference>
<evidence type="ECO:0000313" key="3">
    <source>
        <dbReference type="RefSeq" id="XP_022926224.1"/>
    </source>
</evidence>
<organism evidence="2 3">
    <name type="scientific">Cucurbita moschata</name>
    <name type="common">Winter crookneck squash</name>
    <name type="synonym">Cucurbita pepo var. moschata</name>
    <dbReference type="NCBI Taxonomy" id="3662"/>
    <lineage>
        <taxon>Eukaryota</taxon>
        <taxon>Viridiplantae</taxon>
        <taxon>Streptophyta</taxon>
        <taxon>Embryophyta</taxon>
        <taxon>Tracheophyta</taxon>
        <taxon>Spermatophyta</taxon>
        <taxon>Magnoliopsida</taxon>
        <taxon>eudicotyledons</taxon>
        <taxon>Gunneridae</taxon>
        <taxon>Pentapetalae</taxon>
        <taxon>rosids</taxon>
        <taxon>fabids</taxon>
        <taxon>Cucurbitales</taxon>
        <taxon>Cucurbitaceae</taxon>
        <taxon>Cucurbiteae</taxon>
        <taxon>Cucurbita</taxon>
    </lineage>
</organism>
<dbReference type="GeneID" id="111433405"/>
<keyword evidence="2" id="KW-1185">Reference proteome</keyword>
<proteinExistence type="predicted"/>
<gene>
    <name evidence="3" type="primary">LOC111433405</name>
</gene>
<reference evidence="3" key="1">
    <citation type="submission" date="2025-08" db="UniProtKB">
        <authorList>
            <consortium name="RefSeq"/>
        </authorList>
    </citation>
    <scope>IDENTIFICATION</scope>
    <source>
        <tissue evidence="3">Young leaves</tissue>
    </source>
</reference>
<dbReference type="InterPro" id="IPR043128">
    <property type="entry name" value="Rev_trsase/Diguanyl_cyclase"/>
</dbReference>
<name>A0A6J1EEJ1_CUCMO</name>
<feature type="domain" description="Reverse transcriptase" evidence="1">
    <location>
        <begin position="270"/>
        <end position="359"/>
    </location>
</feature>
<dbReference type="KEGG" id="cmos:111433405"/>
<dbReference type="PANTHER" id="PTHR24559">
    <property type="entry name" value="TRANSPOSON TY3-I GAG-POL POLYPROTEIN"/>
    <property type="match status" value="1"/>
</dbReference>
<dbReference type="PANTHER" id="PTHR24559:SF444">
    <property type="entry name" value="REVERSE TRANSCRIPTASE DOMAIN-CONTAINING PROTEIN"/>
    <property type="match status" value="1"/>
</dbReference>
<evidence type="ECO:0000313" key="2">
    <source>
        <dbReference type="Proteomes" id="UP000504609"/>
    </source>
</evidence>
<dbReference type="InterPro" id="IPR053134">
    <property type="entry name" value="RNA-dir_DNA_polymerase"/>
</dbReference>
<evidence type="ECO:0000259" key="1">
    <source>
        <dbReference type="Pfam" id="PF00078"/>
    </source>
</evidence>
<dbReference type="Pfam" id="PF00078">
    <property type="entry name" value="RVT_1"/>
    <property type="match status" value="1"/>
</dbReference>
<protein>
    <submittedName>
        <fullName evidence="3">Uncharacterized protein LOC111433405</fullName>
    </submittedName>
</protein>
<dbReference type="Gene3D" id="3.10.10.10">
    <property type="entry name" value="HIV Type 1 Reverse Transcriptase, subunit A, domain 1"/>
    <property type="match status" value="1"/>
</dbReference>
<dbReference type="SUPFAM" id="SSF56672">
    <property type="entry name" value="DNA/RNA polymerases"/>
    <property type="match status" value="1"/>
</dbReference>
<dbReference type="Gene3D" id="3.30.70.270">
    <property type="match status" value="1"/>
</dbReference>
<accession>A0A6J1EEJ1</accession>